<evidence type="ECO:0000259" key="7">
    <source>
        <dbReference type="Pfam" id="PF05916"/>
    </source>
</evidence>
<evidence type="ECO:0000256" key="4">
    <source>
        <dbReference type="ARBA" id="ARBA00022705"/>
    </source>
</evidence>
<accession>A0A0F7SYJ4</accession>
<comment type="similarity">
    <text evidence="2 6">Belongs to the GINS1/PSF1 family.</text>
</comment>
<name>A0A0F7SYJ4_PHARH</name>
<sequence length="206" mass="23294">MFGDDALKLMVDARRSTATDTLQKYNTTLVRQICLETRLLHEEIRRSASVSASTSSQSTPLSQNRGLICALTVQHLSTRRNKRCLLAYHKHRLDRLSCAYWQSGGALAHVLNDSDTRSKLSPQEVDFLRAYNDLVLDYKSDFIDLLDLSAGVERPPKGLYVTVKVVKDCGTVYTERGAIDFQKGHRFLVRKGDVDRLISQGYLEEV</sequence>
<dbReference type="EMBL" id="LN483332">
    <property type="protein sequence ID" value="CED85308.1"/>
    <property type="molecule type" value="Genomic_DNA"/>
</dbReference>
<dbReference type="InterPro" id="IPR021151">
    <property type="entry name" value="GINS_A"/>
</dbReference>
<comment type="subcellular location">
    <subcellularLocation>
        <location evidence="1 6">Nucleus</location>
    </subcellularLocation>
</comment>
<dbReference type="Pfam" id="PF05916">
    <property type="entry name" value="Sld5"/>
    <property type="match status" value="1"/>
</dbReference>
<dbReference type="InterPro" id="IPR036224">
    <property type="entry name" value="GINS_bundle-like_dom_sf"/>
</dbReference>
<evidence type="ECO:0000259" key="8">
    <source>
        <dbReference type="Pfam" id="PF24997"/>
    </source>
</evidence>
<dbReference type="InterPro" id="IPR005339">
    <property type="entry name" value="GINS_Psf1"/>
</dbReference>
<comment type="subunit">
    <text evidence="6">Component of the GINS complex.</text>
</comment>
<evidence type="ECO:0000256" key="6">
    <source>
        <dbReference type="RuleBase" id="RU368085"/>
    </source>
</evidence>
<evidence type="ECO:0000256" key="3">
    <source>
        <dbReference type="ARBA" id="ARBA00015143"/>
    </source>
</evidence>
<dbReference type="SUPFAM" id="SSF158573">
    <property type="entry name" value="GINS helical bundle-like"/>
    <property type="match status" value="1"/>
</dbReference>
<evidence type="ECO:0000313" key="9">
    <source>
        <dbReference type="EMBL" id="CED85308.1"/>
    </source>
</evidence>
<reference evidence="9" key="1">
    <citation type="submission" date="2014-08" db="EMBL/GenBank/DDBJ databases">
        <authorList>
            <person name="Sharma Rahul"/>
            <person name="Thines Marco"/>
        </authorList>
    </citation>
    <scope>NUCLEOTIDE SEQUENCE</scope>
</reference>
<evidence type="ECO:0000256" key="2">
    <source>
        <dbReference type="ARBA" id="ARBA00006677"/>
    </source>
</evidence>
<comment type="function">
    <text evidence="6">Required for correct functioning of the GINS complex, a complex that plays an essential role in the initiation of DNA replication, and progression of DNA replication forks. GINS complex seems to bind preferentially to single-stranded DNA.</text>
</comment>
<dbReference type="GO" id="GO:1902983">
    <property type="term" value="P:DNA strand elongation involved in mitotic DNA replication"/>
    <property type="evidence" value="ECO:0007669"/>
    <property type="project" value="TreeGrafter"/>
</dbReference>
<keyword evidence="5 6" id="KW-0539">Nucleus</keyword>
<evidence type="ECO:0000256" key="5">
    <source>
        <dbReference type="ARBA" id="ARBA00023242"/>
    </source>
</evidence>
<dbReference type="PANTHER" id="PTHR12914:SF2">
    <property type="entry name" value="DNA REPLICATION COMPLEX GINS PROTEIN PSF1"/>
    <property type="match status" value="1"/>
</dbReference>
<keyword evidence="4 6" id="KW-0235">DNA replication</keyword>
<feature type="domain" description="DNA replication complex GINS protein PSF1 C-terminal" evidence="8">
    <location>
        <begin position="157"/>
        <end position="205"/>
    </location>
</feature>
<evidence type="ECO:0000256" key="1">
    <source>
        <dbReference type="ARBA" id="ARBA00004123"/>
    </source>
</evidence>
<organism evidence="9">
    <name type="scientific">Phaffia rhodozyma</name>
    <name type="common">Yeast</name>
    <name type="synonym">Xanthophyllomyces dendrorhous</name>
    <dbReference type="NCBI Taxonomy" id="264483"/>
    <lineage>
        <taxon>Eukaryota</taxon>
        <taxon>Fungi</taxon>
        <taxon>Dikarya</taxon>
        <taxon>Basidiomycota</taxon>
        <taxon>Agaricomycotina</taxon>
        <taxon>Tremellomycetes</taxon>
        <taxon>Cystofilobasidiales</taxon>
        <taxon>Mrakiaceae</taxon>
        <taxon>Phaffia</taxon>
    </lineage>
</organism>
<dbReference type="Pfam" id="PF24997">
    <property type="entry name" value="PSF1_C"/>
    <property type="match status" value="1"/>
</dbReference>
<protein>
    <recommendedName>
        <fullName evidence="3 6">DNA replication complex GINS protein PSF1</fullName>
    </recommendedName>
</protein>
<dbReference type="GO" id="GO:0000811">
    <property type="term" value="C:GINS complex"/>
    <property type="evidence" value="ECO:0007669"/>
    <property type="project" value="UniProtKB-UniRule"/>
</dbReference>
<dbReference type="CDD" id="cd11710">
    <property type="entry name" value="GINS_A_psf1"/>
    <property type="match status" value="1"/>
</dbReference>
<dbReference type="InterPro" id="IPR056783">
    <property type="entry name" value="PSF1_C"/>
</dbReference>
<dbReference type="Gene3D" id="1.20.58.1030">
    <property type="match status" value="1"/>
</dbReference>
<dbReference type="PANTHER" id="PTHR12914">
    <property type="entry name" value="PARTNER OF SLD5"/>
    <property type="match status" value="1"/>
</dbReference>
<dbReference type="AlphaFoldDB" id="A0A0F7SYJ4"/>
<feature type="domain" description="GINS subunit" evidence="7">
    <location>
        <begin position="60"/>
        <end position="141"/>
    </location>
</feature>
<proteinExistence type="inferred from homology"/>